<keyword evidence="2" id="KW-1185">Reference proteome</keyword>
<dbReference type="AlphaFoldDB" id="A0A9W6XWL3"/>
<protein>
    <submittedName>
        <fullName evidence="1">Unnamed protein product</fullName>
    </submittedName>
</protein>
<dbReference type="EMBL" id="BSXT01002150">
    <property type="protein sequence ID" value="GMF47413.1"/>
    <property type="molecule type" value="Genomic_DNA"/>
</dbReference>
<name>A0A9W6XWL3_9STRA</name>
<proteinExistence type="predicted"/>
<reference evidence="1" key="1">
    <citation type="submission" date="2023-04" db="EMBL/GenBank/DDBJ databases">
        <title>Phytophthora fragariaefolia NBRC 109709.</title>
        <authorList>
            <person name="Ichikawa N."/>
            <person name="Sato H."/>
            <person name="Tonouchi N."/>
        </authorList>
    </citation>
    <scope>NUCLEOTIDE SEQUENCE</scope>
    <source>
        <strain evidence="1">NBRC 109709</strain>
    </source>
</reference>
<gene>
    <name evidence="1" type="ORF">Pfra01_001788700</name>
</gene>
<accession>A0A9W6XWL3</accession>
<evidence type="ECO:0000313" key="2">
    <source>
        <dbReference type="Proteomes" id="UP001165121"/>
    </source>
</evidence>
<dbReference type="PANTHER" id="PTHR11439:SF440">
    <property type="entry name" value="INTEGRASE CATALYTIC DOMAIN-CONTAINING PROTEIN"/>
    <property type="match status" value="1"/>
</dbReference>
<evidence type="ECO:0000313" key="1">
    <source>
        <dbReference type="EMBL" id="GMF47413.1"/>
    </source>
</evidence>
<sequence length="164" mass="18004">MDDWKLAKRILRYLAGTREFRLCMQEDGELDGPLRVVAYSDADFAADREDRKSVTGGLAEFTAASVIGQELLGIRELVNELGVSLVMLMSLRVDNQAALKQLSGEQASSKAEPIDTRIKFVVHIARAGTLMSEYCEGKSMPANMLTKAVPAARLCELRQIVGLT</sequence>
<dbReference type="Proteomes" id="UP001165121">
    <property type="component" value="Unassembled WGS sequence"/>
</dbReference>
<dbReference type="CDD" id="cd09272">
    <property type="entry name" value="RNase_HI_RT_Ty1"/>
    <property type="match status" value="1"/>
</dbReference>
<dbReference type="OrthoDB" id="166455at2759"/>
<dbReference type="PANTHER" id="PTHR11439">
    <property type="entry name" value="GAG-POL-RELATED RETROTRANSPOSON"/>
    <property type="match status" value="1"/>
</dbReference>
<comment type="caution">
    <text evidence="1">The sequence shown here is derived from an EMBL/GenBank/DDBJ whole genome shotgun (WGS) entry which is preliminary data.</text>
</comment>
<organism evidence="1 2">
    <name type="scientific">Phytophthora fragariaefolia</name>
    <dbReference type="NCBI Taxonomy" id="1490495"/>
    <lineage>
        <taxon>Eukaryota</taxon>
        <taxon>Sar</taxon>
        <taxon>Stramenopiles</taxon>
        <taxon>Oomycota</taxon>
        <taxon>Peronosporomycetes</taxon>
        <taxon>Peronosporales</taxon>
        <taxon>Peronosporaceae</taxon>
        <taxon>Phytophthora</taxon>
    </lineage>
</organism>